<organism evidence="5 6">
    <name type="scientific">Kitasatospora xanthocidica</name>
    <dbReference type="NCBI Taxonomy" id="83382"/>
    <lineage>
        <taxon>Bacteria</taxon>
        <taxon>Bacillati</taxon>
        <taxon>Actinomycetota</taxon>
        <taxon>Actinomycetes</taxon>
        <taxon>Kitasatosporales</taxon>
        <taxon>Streptomycetaceae</taxon>
        <taxon>Kitasatospora</taxon>
    </lineage>
</organism>
<dbReference type="Proteomes" id="UP000263377">
    <property type="component" value="Unassembled WGS sequence"/>
</dbReference>
<evidence type="ECO:0000256" key="1">
    <source>
        <dbReference type="ARBA" id="ARBA00023015"/>
    </source>
</evidence>
<name>A0A373A341_9ACTN</name>
<accession>A0A373A341</accession>
<evidence type="ECO:0000259" key="4">
    <source>
        <dbReference type="PROSITE" id="PS01124"/>
    </source>
</evidence>
<dbReference type="GO" id="GO:0043565">
    <property type="term" value="F:sequence-specific DNA binding"/>
    <property type="evidence" value="ECO:0007669"/>
    <property type="project" value="InterPro"/>
</dbReference>
<sequence>MAAGAGAPRFAVGPGYALYQGPLADSAFHRHAAFQVAVAAAARTVAIDDDAGRRHRGPALVVAPMVRHRMAPTREVLTFYVDPHCAFADRLRAGCAPGVAVAPQWQGLTERDVRPGGGLPATGLDPRLRAAMAALAADGREPLEGLAARVGLSPQRLRALARRQLGVPLARWRSWQRLSRAALALGEGCSLAQAALAGGFADQAHLTRWMRELTGLTPSQVLPALRGTAVQAARRAV</sequence>
<dbReference type="PROSITE" id="PS00041">
    <property type="entry name" value="HTH_ARAC_FAMILY_1"/>
    <property type="match status" value="1"/>
</dbReference>
<proteinExistence type="predicted"/>
<keyword evidence="2" id="KW-0238">DNA-binding</keyword>
<dbReference type="EMBL" id="QVIG01000001">
    <property type="protein sequence ID" value="RGD62588.1"/>
    <property type="molecule type" value="Genomic_DNA"/>
</dbReference>
<dbReference type="GO" id="GO:0003700">
    <property type="term" value="F:DNA-binding transcription factor activity"/>
    <property type="evidence" value="ECO:0007669"/>
    <property type="project" value="InterPro"/>
</dbReference>
<keyword evidence="1" id="KW-0805">Transcription regulation</keyword>
<evidence type="ECO:0000313" key="5">
    <source>
        <dbReference type="EMBL" id="RGD62588.1"/>
    </source>
</evidence>
<dbReference type="InterPro" id="IPR018062">
    <property type="entry name" value="HTH_AraC-typ_CS"/>
</dbReference>
<keyword evidence="3" id="KW-0804">Transcription</keyword>
<dbReference type="InterPro" id="IPR050204">
    <property type="entry name" value="AraC_XylS_family_regulators"/>
</dbReference>
<evidence type="ECO:0000313" key="6">
    <source>
        <dbReference type="Proteomes" id="UP000263377"/>
    </source>
</evidence>
<dbReference type="InterPro" id="IPR018060">
    <property type="entry name" value="HTH_AraC"/>
</dbReference>
<dbReference type="SUPFAM" id="SSF46689">
    <property type="entry name" value="Homeodomain-like"/>
    <property type="match status" value="1"/>
</dbReference>
<dbReference type="PROSITE" id="PS01124">
    <property type="entry name" value="HTH_ARAC_FAMILY_2"/>
    <property type="match status" value="1"/>
</dbReference>
<dbReference type="AlphaFoldDB" id="A0A373A341"/>
<feature type="domain" description="HTH araC/xylS-type" evidence="4">
    <location>
        <begin position="126"/>
        <end position="224"/>
    </location>
</feature>
<reference evidence="5 6" key="1">
    <citation type="submission" date="2018-08" db="EMBL/GenBank/DDBJ databases">
        <title>Diversity &amp; Physiological Properties of Lignin-Decomposing Actinobacteria from Soil.</title>
        <authorList>
            <person name="Roh S.G."/>
            <person name="Kim S.B."/>
        </authorList>
    </citation>
    <scope>NUCLEOTIDE SEQUENCE [LARGE SCALE GENOMIC DNA]</scope>
    <source>
        <strain evidence="5 6">MMS17-GH009</strain>
    </source>
</reference>
<evidence type="ECO:0000256" key="2">
    <source>
        <dbReference type="ARBA" id="ARBA00023125"/>
    </source>
</evidence>
<dbReference type="SMART" id="SM00342">
    <property type="entry name" value="HTH_ARAC"/>
    <property type="match status" value="1"/>
</dbReference>
<keyword evidence="6" id="KW-1185">Reference proteome</keyword>
<dbReference type="InterPro" id="IPR009057">
    <property type="entry name" value="Homeodomain-like_sf"/>
</dbReference>
<protein>
    <submittedName>
        <fullName evidence="5">AraC family transcriptional regulator</fullName>
    </submittedName>
</protein>
<dbReference type="Pfam" id="PF12833">
    <property type="entry name" value="HTH_18"/>
    <property type="match status" value="1"/>
</dbReference>
<evidence type="ECO:0000256" key="3">
    <source>
        <dbReference type="ARBA" id="ARBA00023163"/>
    </source>
</evidence>
<gene>
    <name evidence="5" type="ORF">DR950_01305</name>
</gene>
<dbReference type="Gene3D" id="1.10.10.60">
    <property type="entry name" value="Homeodomain-like"/>
    <property type="match status" value="1"/>
</dbReference>
<dbReference type="PANTHER" id="PTHR46796">
    <property type="entry name" value="HTH-TYPE TRANSCRIPTIONAL ACTIVATOR RHAS-RELATED"/>
    <property type="match status" value="1"/>
</dbReference>
<comment type="caution">
    <text evidence="5">The sequence shown here is derived from an EMBL/GenBank/DDBJ whole genome shotgun (WGS) entry which is preliminary data.</text>
</comment>